<evidence type="ECO:0000259" key="4">
    <source>
        <dbReference type="Pfam" id="PF04321"/>
    </source>
</evidence>
<dbReference type="GO" id="GO:0019305">
    <property type="term" value="P:dTDP-rhamnose biosynthetic process"/>
    <property type="evidence" value="ECO:0007669"/>
    <property type="project" value="UniProtKB-UniPathway"/>
</dbReference>
<keyword evidence="2 5" id="KW-0560">Oxidoreductase</keyword>
<dbReference type="RefSeq" id="WP_046443527.1">
    <property type="nucleotide sequence ID" value="NZ_LAYJ01000097.1"/>
</dbReference>
<dbReference type="Proteomes" id="UP000034076">
    <property type="component" value="Unassembled WGS sequence"/>
</dbReference>
<dbReference type="Pfam" id="PF04321">
    <property type="entry name" value="RmlD_sub_bind"/>
    <property type="match status" value="1"/>
</dbReference>
<gene>
    <name evidence="5" type="ORF">CHK_1653</name>
</gene>
<organism evidence="5 6">
    <name type="scientific">Christensenella hongkongensis</name>
    <dbReference type="NCBI Taxonomy" id="270498"/>
    <lineage>
        <taxon>Bacteria</taxon>
        <taxon>Bacillati</taxon>
        <taxon>Bacillota</taxon>
        <taxon>Clostridia</taxon>
        <taxon>Christensenellales</taxon>
        <taxon>Christensenellaceae</taxon>
        <taxon>Christensenella</taxon>
    </lineage>
</organism>
<dbReference type="GO" id="GO:0005829">
    <property type="term" value="C:cytosol"/>
    <property type="evidence" value="ECO:0007669"/>
    <property type="project" value="TreeGrafter"/>
</dbReference>
<comment type="pathway">
    <text evidence="2">Carbohydrate biosynthesis; dTDP-L-rhamnose biosynthesis.</text>
</comment>
<keyword evidence="6" id="KW-1185">Reference proteome</keyword>
<comment type="similarity">
    <text evidence="1 2">Belongs to the dTDP-4-dehydrorhamnose reductase family.</text>
</comment>
<dbReference type="InterPro" id="IPR005913">
    <property type="entry name" value="dTDP_dehydrorham_reduct"/>
</dbReference>
<dbReference type="Gene3D" id="3.90.25.10">
    <property type="entry name" value="UDP-galactose 4-epimerase, domain 1"/>
    <property type="match status" value="1"/>
</dbReference>
<dbReference type="UniPathway" id="UPA00124"/>
<dbReference type="OrthoDB" id="9803892at2"/>
<dbReference type="NCBIfam" id="TIGR01214">
    <property type="entry name" value="rmlD"/>
    <property type="match status" value="1"/>
</dbReference>
<dbReference type="InterPro" id="IPR029903">
    <property type="entry name" value="RmlD-like-bd"/>
</dbReference>
<evidence type="ECO:0000313" key="5">
    <source>
        <dbReference type="EMBL" id="KKI50862.1"/>
    </source>
</evidence>
<feature type="region of interest" description="Disordered" evidence="3">
    <location>
        <begin position="242"/>
        <end position="261"/>
    </location>
</feature>
<dbReference type="STRING" id="270498.CHK_1653"/>
<dbReference type="InterPro" id="IPR036291">
    <property type="entry name" value="NAD(P)-bd_dom_sf"/>
</dbReference>
<reference evidence="5 6" key="1">
    <citation type="submission" date="2015-04" db="EMBL/GenBank/DDBJ databases">
        <title>Draft genome sequence of bacteremic isolate Catabacter hongkongensis type strain HKU16T.</title>
        <authorList>
            <person name="Lau S.K."/>
            <person name="Teng J.L."/>
            <person name="Huang Y."/>
            <person name="Curreem S.O."/>
            <person name="Tsui S.K."/>
            <person name="Woo P.C."/>
        </authorList>
    </citation>
    <scope>NUCLEOTIDE SEQUENCE [LARGE SCALE GENOMIC DNA]</scope>
    <source>
        <strain evidence="5 6">HKU16</strain>
    </source>
</reference>
<dbReference type="CDD" id="cd05254">
    <property type="entry name" value="dTDP_HR_like_SDR_e"/>
    <property type="match status" value="1"/>
</dbReference>
<comment type="function">
    <text evidence="2">Catalyzes the reduction of dTDP-6-deoxy-L-lyxo-4-hexulose to yield dTDP-L-rhamnose.</text>
</comment>
<dbReference type="Gene3D" id="3.40.50.720">
    <property type="entry name" value="NAD(P)-binding Rossmann-like Domain"/>
    <property type="match status" value="1"/>
</dbReference>
<dbReference type="SUPFAM" id="SSF51735">
    <property type="entry name" value="NAD(P)-binding Rossmann-fold domains"/>
    <property type="match status" value="1"/>
</dbReference>
<dbReference type="PANTHER" id="PTHR10491:SF4">
    <property type="entry name" value="METHIONINE ADENOSYLTRANSFERASE 2 SUBUNIT BETA"/>
    <property type="match status" value="1"/>
</dbReference>
<feature type="domain" description="RmlD-like substrate binding" evidence="4">
    <location>
        <begin position="1"/>
        <end position="283"/>
    </location>
</feature>
<comment type="caution">
    <text evidence="5">The sequence shown here is derived from an EMBL/GenBank/DDBJ whole genome shotgun (WGS) entry which is preliminary data.</text>
</comment>
<keyword evidence="2" id="KW-0521">NADP</keyword>
<evidence type="ECO:0000256" key="1">
    <source>
        <dbReference type="ARBA" id="ARBA00010944"/>
    </source>
</evidence>
<dbReference type="PANTHER" id="PTHR10491">
    <property type="entry name" value="DTDP-4-DEHYDRORHAMNOSE REDUCTASE"/>
    <property type="match status" value="1"/>
</dbReference>
<protein>
    <recommendedName>
        <fullName evidence="2">dTDP-4-dehydrorhamnose reductase</fullName>
        <ecNumber evidence="2">1.1.1.133</ecNumber>
    </recommendedName>
</protein>
<dbReference type="PATRIC" id="fig|270498.16.peg.2557"/>
<accession>A0A0M2NK86</accession>
<dbReference type="EMBL" id="LAYJ01000097">
    <property type="protein sequence ID" value="KKI50862.1"/>
    <property type="molecule type" value="Genomic_DNA"/>
</dbReference>
<dbReference type="GO" id="GO:0008831">
    <property type="term" value="F:dTDP-4-dehydrorhamnose reductase activity"/>
    <property type="evidence" value="ECO:0007669"/>
    <property type="project" value="UniProtKB-EC"/>
</dbReference>
<dbReference type="AlphaFoldDB" id="A0A0M2NK86"/>
<evidence type="ECO:0000256" key="3">
    <source>
        <dbReference type="SAM" id="MobiDB-lite"/>
    </source>
</evidence>
<dbReference type="EC" id="1.1.1.133" evidence="2"/>
<proteinExistence type="inferred from homology"/>
<evidence type="ECO:0000256" key="2">
    <source>
        <dbReference type="RuleBase" id="RU364082"/>
    </source>
</evidence>
<evidence type="ECO:0000313" key="6">
    <source>
        <dbReference type="Proteomes" id="UP000034076"/>
    </source>
</evidence>
<sequence length="284" mass="32304">MKVLVTGVKGQLGYDVVRHLDARGIENRGVDIDDFDLTDEQAVLSFVQEYRPTCIVHCAAYTAVDKAETEQEKCYAVNVTGTKNIALAAKAVGAEMMYISTDYVFDGFSKDTQWEADDVKEPQNEYGRTKYQGELEVQKLLEQYYILRICWVFGKNGSNFIKTMLRIAQTRDEVSVVMDQHGAPTYTYDVARLICDIIESHKYGVYQASNEGDITWYDFAVEIFRQAGSDIEVKPVSTEEYNQTYPTAASRPKNSRMSKKSLDDAGFKRLPDYKDALARYLKEL</sequence>
<name>A0A0M2NK86_9FIRM</name>